<name>A0AAN9AAW8_HALRR</name>
<dbReference type="AlphaFoldDB" id="A0AAN9AAW8"/>
<sequence>TLAKSRIVLALLSMFAENSDAFVDFTQRFVWSYEQDFPLVTVDGFQIVFQVSFHLSLWPPLVRFP</sequence>
<accession>A0AAN9AAW8</accession>
<evidence type="ECO:0000256" key="1">
    <source>
        <dbReference type="SAM" id="SignalP"/>
    </source>
</evidence>
<feature type="non-terminal residue" evidence="2">
    <location>
        <position position="1"/>
    </location>
</feature>
<comment type="caution">
    <text evidence="2">The sequence shown here is derived from an EMBL/GenBank/DDBJ whole genome shotgun (WGS) entry which is preliminary data.</text>
</comment>
<feature type="chain" id="PRO_5042980086" evidence="1">
    <location>
        <begin position="22"/>
        <end position="65"/>
    </location>
</feature>
<reference evidence="2 3" key="1">
    <citation type="submission" date="2023-11" db="EMBL/GenBank/DDBJ databases">
        <title>Halocaridina rubra genome assembly.</title>
        <authorList>
            <person name="Smith C."/>
        </authorList>
    </citation>
    <scope>NUCLEOTIDE SEQUENCE [LARGE SCALE GENOMIC DNA]</scope>
    <source>
        <strain evidence="2">EP-1</strain>
        <tissue evidence="2">Whole</tissue>
    </source>
</reference>
<dbReference type="EMBL" id="JAXCGZ010005726">
    <property type="protein sequence ID" value="KAK7081009.1"/>
    <property type="molecule type" value="Genomic_DNA"/>
</dbReference>
<evidence type="ECO:0000313" key="3">
    <source>
        <dbReference type="Proteomes" id="UP001381693"/>
    </source>
</evidence>
<feature type="signal peptide" evidence="1">
    <location>
        <begin position="1"/>
        <end position="21"/>
    </location>
</feature>
<keyword evidence="3" id="KW-1185">Reference proteome</keyword>
<keyword evidence="1" id="KW-0732">Signal</keyword>
<protein>
    <submittedName>
        <fullName evidence="2">Uncharacterized protein</fullName>
    </submittedName>
</protein>
<proteinExistence type="predicted"/>
<gene>
    <name evidence="2" type="ORF">SK128_003778</name>
</gene>
<evidence type="ECO:0000313" key="2">
    <source>
        <dbReference type="EMBL" id="KAK7081009.1"/>
    </source>
</evidence>
<dbReference type="Proteomes" id="UP001381693">
    <property type="component" value="Unassembled WGS sequence"/>
</dbReference>
<organism evidence="2 3">
    <name type="scientific">Halocaridina rubra</name>
    <name type="common">Hawaiian red shrimp</name>
    <dbReference type="NCBI Taxonomy" id="373956"/>
    <lineage>
        <taxon>Eukaryota</taxon>
        <taxon>Metazoa</taxon>
        <taxon>Ecdysozoa</taxon>
        <taxon>Arthropoda</taxon>
        <taxon>Crustacea</taxon>
        <taxon>Multicrustacea</taxon>
        <taxon>Malacostraca</taxon>
        <taxon>Eumalacostraca</taxon>
        <taxon>Eucarida</taxon>
        <taxon>Decapoda</taxon>
        <taxon>Pleocyemata</taxon>
        <taxon>Caridea</taxon>
        <taxon>Atyoidea</taxon>
        <taxon>Atyidae</taxon>
        <taxon>Halocaridina</taxon>
    </lineage>
</organism>